<dbReference type="AlphaFoldDB" id="A0A6A2Y5E0"/>
<dbReference type="Proteomes" id="UP000436088">
    <property type="component" value="Unassembled WGS sequence"/>
</dbReference>
<dbReference type="NCBIfam" id="TIGR00756">
    <property type="entry name" value="PPR"/>
    <property type="match status" value="2"/>
</dbReference>
<accession>A0A6A2Y5E0</accession>
<keyword evidence="5" id="KW-1185">Reference proteome</keyword>
<sequence length="96" mass="11026">MRLVVMLGKCKQPEKARELFQAMSDEGCVVNHEAYTAILSAYSRSGLFDKAFYLLEEMKDTPMCHPDVQNYWILIKSCLQVFAFDRVGFFLSDMAS</sequence>
<evidence type="ECO:0000256" key="1">
    <source>
        <dbReference type="ARBA" id="ARBA00007626"/>
    </source>
</evidence>
<keyword evidence="2" id="KW-0677">Repeat</keyword>
<dbReference type="Gene3D" id="1.25.40.10">
    <property type="entry name" value="Tetratricopeptide repeat domain"/>
    <property type="match status" value="1"/>
</dbReference>
<dbReference type="InterPro" id="IPR011990">
    <property type="entry name" value="TPR-like_helical_dom_sf"/>
</dbReference>
<evidence type="ECO:0000313" key="4">
    <source>
        <dbReference type="EMBL" id="KAE8676275.1"/>
    </source>
</evidence>
<evidence type="ECO:0000313" key="5">
    <source>
        <dbReference type="Proteomes" id="UP000436088"/>
    </source>
</evidence>
<dbReference type="InterPro" id="IPR002885">
    <property type="entry name" value="PPR_rpt"/>
</dbReference>
<comment type="similarity">
    <text evidence="1">Belongs to the PPR family. P subfamily.</text>
</comment>
<protein>
    <recommendedName>
        <fullName evidence="6">Pentatricopeptide repeat-containing protein</fullName>
    </recommendedName>
</protein>
<proteinExistence type="inferred from homology"/>
<reference evidence="4" key="1">
    <citation type="submission" date="2019-09" db="EMBL/GenBank/DDBJ databases">
        <title>Draft genome information of white flower Hibiscus syriacus.</title>
        <authorList>
            <person name="Kim Y.-M."/>
        </authorList>
    </citation>
    <scope>NUCLEOTIDE SEQUENCE [LARGE SCALE GENOMIC DNA]</scope>
    <source>
        <strain evidence="4">YM2019G1</strain>
    </source>
</reference>
<name>A0A6A2Y5E0_HIBSY</name>
<dbReference type="EMBL" id="VEPZ02001387">
    <property type="protein sequence ID" value="KAE8676275.1"/>
    <property type="molecule type" value="Genomic_DNA"/>
</dbReference>
<dbReference type="GO" id="GO:0003729">
    <property type="term" value="F:mRNA binding"/>
    <property type="evidence" value="ECO:0007669"/>
    <property type="project" value="InterPro"/>
</dbReference>
<gene>
    <name evidence="4" type="ORF">F3Y22_tig00111621pilonHSYRG00431</name>
</gene>
<dbReference type="PANTHER" id="PTHR47874">
    <property type="entry name" value="EXPRESSED PROTEIN"/>
    <property type="match status" value="1"/>
</dbReference>
<dbReference type="PANTHER" id="PTHR47874:SF6">
    <property type="entry name" value="PENTATRICOPEPTIDE REPEAT-CONTAINING PROTEIN"/>
    <property type="match status" value="1"/>
</dbReference>
<organism evidence="4 5">
    <name type="scientific">Hibiscus syriacus</name>
    <name type="common">Rose of Sharon</name>
    <dbReference type="NCBI Taxonomy" id="106335"/>
    <lineage>
        <taxon>Eukaryota</taxon>
        <taxon>Viridiplantae</taxon>
        <taxon>Streptophyta</taxon>
        <taxon>Embryophyta</taxon>
        <taxon>Tracheophyta</taxon>
        <taxon>Spermatophyta</taxon>
        <taxon>Magnoliopsida</taxon>
        <taxon>eudicotyledons</taxon>
        <taxon>Gunneridae</taxon>
        <taxon>Pentapetalae</taxon>
        <taxon>rosids</taxon>
        <taxon>malvids</taxon>
        <taxon>Malvales</taxon>
        <taxon>Malvaceae</taxon>
        <taxon>Malvoideae</taxon>
        <taxon>Hibiscus</taxon>
    </lineage>
</organism>
<dbReference type="Pfam" id="PF13041">
    <property type="entry name" value="PPR_2"/>
    <property type="match status" value="1"/>
</dbReference>
<dbReference type="PROSITE" id="PS51375">
    <property type="entry name" value="PPR"/>
    <property type="match status" value="1"/>
</dbReference>
<dbReference type="InterPro" id="IPR044179">
    <property type="entry name" value="PPR5-like"/>
</dbReference>
<dbReference type="Pfam" id="PF01535">
    <property type="entry name" value="PPR"/>
    <property type="match status" value="1"/>
</dbReference>
<evidence type="ECO:0008006" key="6">
    <source>
        <dbReference type="Google" id="ProtNLM"/>
    </source>
</evidence>
<feature type="repeat" description="PPR" evidence="3">
    <location>
        <begin position="31"/>
        <end position="61"/>
    </location>
</feature>
<evidence type="ECO:0000256" key="2">
    <source>
        <dbReference type="ARBA" id="ARBA00022737"/>
    </source>
</evidence>
<evidence type="ECO:0000256" key="3">
    <source>
        <dbReference type="PROSITE-ProRule" id="PRU00708"/>
    </source>
</evidence>
<comment type="caution">
    <text evidence="4">The sequence shown here is derived from an EMBL/GenBank/DDBJ whole genome shotgun (WGS) entry which is preliminary data.</text>
</comment>